<dbReference type="Gene3D" id="3.40.50.12100">
    <property type="entry name" value="Stimulator of interferon genes protein"/>
    <property type="match status" value="1"/>
</dbReference>
<evidence type="ECO:0000259" key="2">
    <source>
        <dbReference type="Pfam" id="PF15009"/>
    </source>
</evidence>
<dbReference type="GO" id="GO:0016239">
    <property type="term" value="P:positive regulation of macroautophagy"/>
    <property type="evidence" value="ECO:0007669"/>
    <property type="project" value="TreeGrafter"/>
</dbReference>
<dbReference type="EMBL" id="CADEBD010000287">
    <property type="protein sequence ID" value="CAB3230256.1"/>
    <property type="molecule type" value="Genomic_DNA"/>
</dbReference>
<dbReference type="AlphaFoldDB" id="A0A8S0ZCJ3"/>
<comment type="caution">
    <text evidence="3">The sequence shown here is derived from an EMBL/GenBank/DDBJ whole genome shotgun (WGS) entry which is preliminary data.</text>
</comment>
<accession>A0A8S0ZCJ3</accession>
<evidence type="ECO:0000313" key="4">
    <source>
        <dbReference type="Proteomes" id="UP000494256"/>
    </source>
</evidence>
<dbReference type="InterPro" id="IPR055432">
    <property type="entry name" value="STING_LBD"/>
</dbReference>
<keyword evidence="1" id="KW-0472">Membrane</keyword>
<feature type="transmembrane region" description="Helical" evidence="1">
    <location>
        <begin position="44"/>
        <end position="65"/>
    </location>
</feature>
<dbReference type="GO" id="GO:0061507">
    <property type="term" value="F:2',3'-cyclic GMP-AMP binding"/>
    <property type="evidence" value="ECO:0007669"/>
    <property type="project" value="TreeGrafter"/>
</dbReference>
<feature type="transmembrane region" description="Helical" evidence="1">
    <location>
        <begin position="12"/>
        <end position="32"/>
    </location>
</feature>
<dbReference type="PANTHER" id="PTHR34339:SF1">
    <property type="entry name" value="STIMULATOR OF INTERFERON GENES PROTEIN"/>
    <property type="match status" value="1"/>
</dbReference>
<dbReference type="GO" id="GO:0061709">
    <property type="term" value="P:reticulophagy"/>
    <property type="evidence" value="ECO:0007669"/>
    <property type="project" value="TreeGrafter"/>
</dbReference>
<dbReference type="InterPro" id="IPR029158">
    <property type="entry name" value="STING"/>
</dbReference>
<dbReference type="InterPro" id="IPR038623">
    <property type="entry name" value="STING_C_sf"/>
</dbReference>
<gene>
    <name evidence="3" type="ORF">APLA_LOCUS4493</name>
</gene>
<dbReference type="GO" id="GO:0005776">
    <property type="term" value="C:autophagosome"/>
    <property type="evidence" value="ECO:0007669"/>
    <property type="project" value="TreeGrafter"/>
</dbReference>
<keyword evidence="1" id="KW-1133">Transmembrane helix</keyword>
<dbReference type="Pfam" id="PF15009">
    <property type="entry name" value="STING_LBD"/>
    <property type="match status" value="1"/>
</dbReference>
<dbReference type="GO" id="GO:0002218">
    <property type="term" value="P:activation of innate immune response"/>
    <property type="evidence" value="ECO:0007669"/>
    <property type="project" value="InterPro"/>
</dbReference>
<keyword evidence="1" id="KW-0812">Transmembrane</keyword>
<feature type="domain" description="STING ligand-binding" evidence="2">
    <location>
        <begin position="135"/>
        <end position="327"/>
    </location>
</feature>
<sequence length="340" mass="38871">MTDSRKMKIDRDHIYVMQILFAVGITIASQSLDLENKHKWALNFARYVMYLLTVQASKPVCIELYEILYNKRKLDAQGFFSKANRTQAMMYAGSVAVIYLNDKKLYAEDFPFVFMAYLAVKYPEVATSTKVAVTYGMGMACSFIEGYLVHVVLPDGGTIKGLQDKIRAFEANNGVIFPVKRLFIIVTKSMHCPPDLKEFNDKSDREDVNRLEACLPLEEVIKDVAGVKNRNYKNSAYKIMRPNKKPVYIAAECATPLHTLYRVMKNRHLYEAIADVKVEDIVSDFVGTLRTVLAKSPEFKKTCELVCFDDTDENSNLSDVLLDKIRELEPNFEEFINRAK</sequence>
<proteinExistence type="predicted"/>
<evidence type="ECO:0000313" key="3">
    <source>
        <dbReference type="EMBL" id="CAB3230256.1"/>
    </source>
</evidence>
<reference evidence="3 4" key="1">
    <citation type="submission" date="2020-04" db="EMBL/GenBank/DDBJ databases">
        <authorList>
            <person name="Wallbank WR R."/>
            <person name="Pardo Diaz C."/>
            <person name="Kozak K."/>
            <person name="Martin S."/>
            <person name="Jiggins C."/>
            <person name="Moest M."/>
            <person name="Warren A I."/>
            <person name="Byers J.R.P. K."/>
            <person name="Montejo-Kovacevich G."/>
            <person name="Yen C E."/>
        </authorList>
    </citation>
    <scope>NUCLEOTIDE SEQUENCE [LARGE SCALE GENOMIC DNA]</scope>
</reference>
<dbReference type="PANTHER" id="PTHR34339">
    <property type="entry name" value="STIMULATOR OF INTERFERON GENES PROTEIN"/>
    <property type="match status" value="1"/>
</dbReference>
<dbReference type="GO" id="GO:0045087">
    <property type="term" value="P:innate immune response"/>
    <property type="evidence" value="ECO:0007669"/>
    <property type="project" value="TreeGrafter"/>
</dbReference>
<name>A0A8S0ZCJ3_ARCPL</name>
<dbReference type="Proteomes" id="UP000494256">
    <property type="component" value="Unassembled WGS sequence"/>
</dbReference>
<dbReference type="GO" id="GO:0035438">
    <property type="term" value="F:cyclic-di-GMP binding"/>
    <property type="evidence" value="ECO:0007669"/>
    <property type="project" value="TreeGrafter"/>
</dbReference>
<evidence type="ECO:0000256" key="1">
    <source>
        <dbReference type="SAM" id="Phobius"/>
    </source>
</evidence>
<dbReference type="OrthoDB" id="6022368at2759"/>
<dbReference type="GO" id="GO:0000045">
    <property type="term" value="P:autophagosome assembly"/>
    <property type="evidence" value="ECO:0007669"/>
    <property type="project" value="TreeGrafter"/>
</dbReference>
<dbReference type="GO" id="GO:0032481">
    <property type="term" value="P:positive regulation of type I interferon production"/>
    <property type="evidence" value="ECO:0007669"/>
    <property type="project" value="InterPro"/>
</dbReference>
<dbReference type="GO" id="GO:0005789">
    <property type="term" value="C:endoplasmic reticulum membrane"/>
    <property type="evidence" value="ECO:0007669"/>
    <property type="project" value="TreeGrafter"/>
</dbReference>
<protein>
    <recommendedName>
        <fullName evidence="2">STING ligand-binding domain-containing protein</fullName>
    </recommendedName>
</protein>
<organism evidence="3 4">
    <name type="scientific">Arctia plantaginis</name>
    <name type="common">Wood tiger moth</name>
    <name type="synonym">Phalaena plantaginis</name>
    <dbReference type="NCBI Taxonomy" id="874455"/>
    <lineage>
        <taxon>Eukaryota</taxon>
        <taxon>Metazoa</taxon>
        <taxon>Ecdysozoa</taxon>
        <taxon>Arthropoda</taxon>
        <taxon>Hexapoda</taxon>
        <taxon>Insecta</taxon>
        <taxon>Pterygota</taxon>
        <taxon>Neoptera</taxon>
        <taxon>Endopterygota</taxon>
        <taxon>Lepidoptera</taxon>
        <taxon>Glossata</taxon>
        <taxon>Ditrysia</taxon>
        <taxon>Noctuoidea</taxon>
        <taxon>Erebidae</taxon>
        <taxon>Arctiinae</taxon>
        <taxon>Arctia</taxon>
    </lineage>
</organism>